<evidence type="ECO:0000256" key="1">
    <source>
        <dbReference type="ARBA" id="ARBA00004196"/>
    </source>
</evidence>
<gene>
    <name evidence="8" type="primary">oppA</name>
    <name evidence="8" type="ORF">CLCOL_01490</name>
</gene>
<dbReference type="PIRSF" id="PIRSF002741">
    <property type="entry name" value="MppA"/>
    <property type="match status" value="1"/>
</dbReference>
<dbReference type="PANTHER" id="PTHR30290:SF10">
    <property type="entry name" value="PERIPLASMIC OLIGOPEPTIDE-BINDING PROTEIN-RELATED"/>
    <property type="match status" value="1"/>
</dbReference>
<evidence type="ECO:0000256" key="5">
    <source>
        <dbReference type="SAM" id="MobiDB-lite"/>
    </source>
</evidence>
<dbReference type="PANTHER" id="PTHR30290">
    <property type="entry name" value="PERIPLASMIC BINDING COMPONENT OF ABC TRANSPORTER"/>
    <property type="match status" value="1"/>
</dbReference>
<dbReference type="GO" id="GO:0015833">
    <property type="term" value="P:peptide transport"/>
    <property type="evidence" value="ECO:0007669"/>
    <property type="project" value="TreeGrafter"/>
</dbReference>
<comment type="caution">
    <text evidence="8">The sequence shown here is derived from an EMBL/GenBank/DDBJ whole genome shotgun (WGS) entry which is preliminary data.</text>
</comment>
<dbReference type="Gene3D" id="3.10.105.10">
    <property type="entry name" value="Dipeptide-binding Protein, Domain 3"/>
    <property type="match status" value="1"/>
</dbReference>
<evidence type="ECO:0000313" key="8">
    <source>
        <dbReference type="EMBL" id="KYH30205.1"/>
    </source>
</evidence>
<feature type="signal peptide" evidence="6">
    <location>
        <begin position="1"/>
        <end position="19"/>
    </location>
</feature>
<evidence type="ECO:0000256" key="2">
    <source>
        <dbReference type="ARBA" id="ARBA00005695"/>
    </source>
</evidence>
<dbReference type="Gene3D" id="3.40.190.10">
    <property type="entry name" value="Periplasmic binding protein-like II"/>
    <property type="match status" value="2"/>
</dbReference>
<dbReference type="SUPFAM" id="SSF53850">
    <property type="entry name" value="Periplasmic binding protein-like II"/>
    <property type="match status" value="1"/>
</dbReference>
<name>A0A151ARH1_9CLOT</name>
<keyword evidence="3" id="KW-0813">Transport</keyword>
<accession>A0A151ARH1</accession>
<dbReference type="AlphaFoldDB" id="A0A151ARH1"/>
<dbReference type="GO" id="GO:0030313">
    <property type="term" value="C:cell envelope"/>
    <property type="evidence" value="ECO:0007669"/>
    <property type="project" value="UniProtKB-SubCell"/>
</dbReference>
<feature type="compositionally biased region" description="Polar residues" evidence="5">
    <location>
        <begin position="28"/>
        <end position="48"/>
    </location>
</feature>
<dbReference type="InterPro" id="IPR030678">
    <property type="entry name" value="Peptide/Ni-bd"/>
</dbReference>
<dbReference type="PATRIC" id="fig|1121305.3.peg.145"/>
<dbReference type="Proteomes" id="UP000075374">
    <property type="component" value="Unassembled WGS sequence"/>
</dbReference>
<dbReference type="CDD" id="cd08504">
    <property type="entry name" value="PBP2_OppA"/>
    <property type="match status" value="1"/>
</dbReference>
<feature type="chain" id="PRO_5038566474" evidence="6">
    <location>
        <begin position="20"/>
        <end position="627"/>
    </location>
</feature>
<keyword evidence="4 6" id="KW-0732">Signal</keyword>
<evidence type="ECO:0000256" key="6">
    <source>
        <dbReference type="SAM" id="SignalP"/>
    </source>
</evidence>
<comment type="similarity">
    <text evidence="2">Belongs to the bacterial solute-binding protein 5 family.</text>
</comment>
<reference evidence="8 9" key="1">
    <citation type="submission" date="2016-02" db="EMBL/GenBank/DDBJ databases">
        <title>Genome sequence of Clostridium colicanis DSM 13634.</title>
        <authorList>
            <person name="Poehlein A."/>
            <person name="Daniel R."/>
        </authorList>
    </citation>
    <scope>NUCLEOTIDE SEQUENCE [LARGE SCALE GENOMIC DNA]</scope>
    <source>
        <strain evidence="8 9">DSM 13634</strain>
    </source>
</reference>
<feature type="domain" description="Solute-binding protein family 5" evidence="7">
    <location>
        <begin position="95"/>
        <end position="539"/>
    </location>
</feature>
<dbReference type="Gene3D" id="3.90.76.10">
    <property type="entry name" value="Dipeptide-binding Protein, Domain 1"/>
    <property type="match status" value="2"/>
</dbReference>
<sequence length="627" mass="70743">MKKKRLTALILAGAMLLGAALTGCGQNSGSDTAGGAKQNTEAGGSASSGKKKVLDYYSSAEPETLDAQQISGQPDMIIANMFIEGLMRFGKEEGKYEPGVAESYTYDEATNTYTFKLRKDAKWSDGKPVTADDFFFAWRLAMDEQTVYSFMISQYIKGADAYAAVTQKSFLAEKDPSFKALLDKAENEKDDAKKKEINSQIAKRIESMTDAEKSEYQKIKDDLWAKVGAKAEGDSIKIELSGPTPYFVGLTAFPVYYPMNKDFYEKHKADNSYGLEAAGLYSNGPWVVKEWNHKDSFKLVKNDNYWNKDNIKIDEMNIKIVDKVETRTNLLKTGKLDGSAIQAKDLPEFQDLATREQYHLQDMVDMPDYSVFYMEFNQFNNKYTMNENIRKALMLAMDRTSFVEKINLGDRPALALIPESFPGLNKSFREENGMELIKDNDKETAKQLLAKGLQELGLKQLPAIDMVIEDTDIAQKIAVKFQQDWKEIGVTVNLVPVPWGEKLRRLKAGEFAIAANGWGPDYMDPMTFLDLFQTGNGNNYGKFSNAQYDKLINDARVEKDPAKRMKMFYEAEKILIDKAAVAPQYFRISHWVFKDYLTGVVNRGAGPTTDFYWADIDMDAKEAQAQK</sequence>
<keyword evidence="9" id="KW-1185">Reference proteome</keyword>
<protein>
    <submittedName>
        <fullName evidence="8">Oligopeptide-binding protein OppA</fullName>
    </submittedName>
</protein>
<evidence type="ECO:0000256" key="4">
    <source>
        <dbReference type="ARBA" id="ARBA00022729"/>
    </source>
</evidence>
<dbReference type="GO" id="GO:0042597">
    <property type="term" value="C:periplasmic space"/>
    <property type="evidence" value="ECO:0007669"/>
    <property type="project" value="UniProtKB-ARBA"/>
</dbReference>
<proteinExistence type="inferred from homology"/>
<dbReference type="FunFam" id="3.10.105.10:FF:000001">
    <property type="entry name" value="Oligopeptide ABC transporter, oligopeptide-binding protein"/>
    <property type="match status" value="1"/>
</dbReference>
<dbReference type="InterPro" id="IPR039424">
    <property type="entry name" value="SBP_5"/>
</dbReference>
<organism evidence="8 9">
    <name type="scientific">Clostridium colicanis DSM 13634</name>
    <dbReference type="NCBI Taxonomy" id="1121305"/>
    <lineage>
        <taxon>Bacteria</taxon>
        <taxon>Bacillati</taxon>
        <taxon>Bacillota</taxon>
        <taxon>Clostridia</taxon>
        <taxon>Eubacteriales</taxon>
        <taxon>Clostridiaceae</taxon>
        <taxon>Clostridium</taxon>
    </lineage>
</organism>
<dbReference type="STRING" id="1121305.CLCOL_01490"/>
<evidence type="ECO:0000256" key="3">
    <source>
        <dbReference type="ARBA" id="ARBA00022448"/>
    </source>
</evidence>
<evidence type="ECO:0000259" key="7">
    <source>
        <dbReference type="Pfam" id="PF00496"/>
    </source>
</evidence>
<dbReference type="RefSeq" id="WP_061857095.1">
    <property type="nucleotide sequence ID" value="NZ_LTBB01000001.1"/>
</dbReference>
<dbReference type="PROSITE" id="PS51257">
    <property type="entry name" value="PROKAR_LIPOPROTEIN"/>
    <property type="match status" value="1"/>
</dbReference>
<dbReference type="GO" id="GO:0043190">
    <property type="term" value="C:ATP-binding cassette (ABC) transporter complex"/>
    <property type="evidence" value="ECO:0007669"/>
    <property type="project" value="InterPro"/>
</dbReference>
<dbReference type="Pfam" id="PF00496">
    <property type="entry name" value="SBP_bac_5"/>
    <property type="match status" value="1"/>
</dbReference>
<evidence type="ECO:0000313" key="9">
    <source>
        <dbReference type="Proteomes" id="UP000075374"/>
    </source>
</evidence>
<feature type="region of interest" description="Disordered" evidence="5">
    <location>
        <begin position="28"/>
        <end position="49"/>
    </location>
</feature>
<dbReference type="InterPro" id="IPR000914">
    <property type="entry name" value="SBP_5_dom"/>
</dbReference>
<dbReference type="GO" id="GO:1904680">
    <property type="term" value="F:peptide transmembrane transporter activity"/>
    <property type="evidence" value="ECO:0007669"/>
    <property type="project" value="TreeGrafter"/>
</dbReference>
<dbReference type="EMBL" id="LTBB01000001">
    <property type="protein sequence ID" value="KYH30205.1"/>
    <property type="molecule type" value="Genomic_DNA"/>
</dbReference>
<comment type="subcellular location">
    <subcellularLocation>
        <location evidence="1">Cell envelope</location>
    </subcellularLocation>
</comment>